<dbReference type="InterPro" id="IPR045596">
    <property type="entry name" value="DUF6459"/>
</dbReference>
<evidence type="ECO:0000313" key="1">
    <source>
        <dbReference type="EMBL" id="PWV67702.1"/>
    </source>
</evidence>
<evidence type="ECO:0000313" key="2">
    <source>
        <dbReference type="Proteomes" id="UP000246410"/>
    </source>
</evidence>
<reference evidence="1 2" key="1">
    <citation type="submission" date="2018-05" db="EMBL/GenBank/DDBJ databases">
        <title>Genomic Encyclopedia of Type Strains, Phase IV (KMG-IV): sequencing the most valuable type-strain genomes for metagenomic binning, comparative biology and taxonomic classification.</title>
        <authorList>
            <person name="Goeker M."/>
        </authorList>
    </citation>
    <scope>NUCLEOTIDE SEQUENCE [LARGE SCALE GENOMIC DNA]</scope>
    <source>
        <strain evidence="1 2">DSM 44717</strain>
    </source>
</reference>
<dbReference type="EMBL" id="QGTL01000019">
    <property type="protein sequence ID" value="PWV67702.1"/>
    <property type="molecule type" value="Genomic_DNA"/>
</dbReference>
<proteinExistence type="predicted"/>
<accession>A0A317N222</accession>
<dbReference type="Pfam" id="PF20060">
    <property type="entry name" value="DUF6459"/>
    <property type="match status" value="1"/>
</dbReference>
<dbReference type="AlphaFoldDB" id="A0A317N222"/>
<keyword evidence="2" id="KW-1185">Reference proteome</keyword>
<comment type="caution">
    <text evidence="1">The sequence shown here is derived from an EMBL/GenBank/DDBJ whole genome shotgun (WGS) entry which is preliminary data.</text>
</comment>
<organism evidence="1 2">
    <name type="scientific">Nocardia neocaledoniensis</name>
    <dbReference type="NCBI Taxonomy" id="236511"/>
    <lineage>
        <taxon>Bacteria</taxon>
        <taxon>Bacillati</taxon>
        <taxon>Actinomycetota</taxon>
        <taxon>Actinomycetes</taxon>
        <taxon>Mycobacteriales</taxon>
        <taxon>Nocardiaceae</taxon>
        <taxon>Nocardia</taxon>
    </lineage>
</organism>
<protein>
    <submittedName>
        <fullName evidence="1">Uncharacterized protein</fullName>
    </submittedName>
</protein>
<dbReference type="Proteomes" id="UP000246410">
    <property type="component" value="Unassembled WGS sequence"/>
</dbReference>
<gene>
    <name evidence="1" type="ORF">DFR69_11915</name>
</gene>
<name>A0A317N222_9NOCA</name>
<sequence>MVESDAQRFAEQSVRLLLEVVDRRRQVDQLRAITEPRVLESVRTMLVQDLAPGRGLGTATVKHVRLSAGEAAGAELFASYQRGARTFALAGRIESARERWRLVALRMY</sequence>